<accession>A0A6C0B031</accession>
<evidence type="ECO:0008006" key="2">
    <source>
        <dbReference type="Google" id="ProtNLM"/>
    </source>
</evidence>
<proteinExistence type="predicted"/>
<name>A0A6C0B031_9ZZZZ</name>
<dbReference type="AlphaFoldDB" id="A0A6C0B031"/>
<protein>
    <recommendedName>
        <fullName evidence="2">Glycosyl transferase family 1 domain-containing protein</fullName>
    </recommendedName>
</protein>
<dbReference type="EMBL" id="MN739044">
    <property type="protein sequence ID" value="QHS85575.1"/>
    <property type="molecule type" value="Genomic_DNA"/>
</dbReference>
<reference evidence="1" key="1">
    <citation type="journal article" date="2020" name="Nature">
        <title>Giant virus diversity and host interactions through global metagenomics.</title>
        <authorList>
            <person name="Schulz F."/>
            <person name="Roux S."/>
            <person name="Paez-Espino D."/>
            <person name="Jungbluth S."/>
            <person name="Walsh D.A."/>
            <person name="Denef V.J."/>
            <person name="McMahon K.D."/>
            <person name="Konstantinidis K.T."/>
            <person name="Eloe-Fadrosh E.A."/>
            <person name="Kyrpides N.C."/>
            <person name="Woyke T."/>
        </authorList>
    </citation>
    <scope>NUCLEOTIDE SEQUENCE</scope>
    <source>
        <strain evidence="1">GVMAG-M-3300009182-78</strain>
    </source>
</reference>
<sequence length="246" mass="28894">MFYTVQERNDGFGAQFQTMICCILIAENSGNEYIHTPIKSMEHNYDNDPEFISKVENFMNLKNNYEYINTETNLSEIKILDVWYIINNFEANINTYLNSDSLKKIKNCFWKNKNRNFFKNNKLNIAVHIRRPNTHDNGGCGERGTTPLKYYFDIIEKIKQNYSNRELLFHIYSQNDINEYDVFDKKNVIFHLNESLFDTFTGLVAADMLITSRSSLGYSAAILSDGEIYYQPFQHIPGEKWIVCNN</sequence>
<organism evidence="1">
    <name type="scientific">viral metagenome</name>
    <dbReference type="NCBI Taxonomy" id="1070528"/>
    <lineage>
        <taxon>unclassified sequences</taxon>
        <taxon>metagenomes</taxon>
        <taxon>organismal metagenomes</taxon>
    </lineage>
</organism>
<evidence type="ECO:0000313" key="1">
    <source>
        <dbReference type="EMBL" id="QHS85575.1"/>
    </source>
</evidence>